<keyword evidence="3" id="KW-0150">Chloroplast</keyword>
<dbReference type="GO" id="GO:0004519">
    <property type="term" value="F:endonuclease activity"/>
    <property type="evidence" value="ECO:0007669"/>
    <property type="project" value="UniProtKB-KW"/>
</dbReference>
<evidence type="ECO:0000313" key="3">
    <source>
        <dbReference type="EMBL" id="AFU83029.1"/>
    </source>
</evidence>
<feature type="domain" description="GIY-YIG" evidence="1">
    <location>
        <begin position="98"/>
        <end position="183"/>
    </location>
</feature>
<dbReference type="InterPro" id="IPR035901">
    <property type="entry name" value="GIY-YIG_endonuc_sf"/>
</dbReference>
<reference evidence="3" key="1">
    <citation type="journal article" date="2013" name="Mol. Biol. Evol.">
        <title>Reverse Transcription of Spliced psbA mRNA in Chlamydomonas spp. and Its Possible Role in Evolutionary Intron Loss.</title>
        <authorList>
            <person name="Odom O.W."/>
            <person name="Herrin D.L."/>
        </authorList>
    </citation>
    <scope>NUCLEOTIDE SEQUENCE</scope>
</reference>
<proteinExistence type="predicted"/>
<dbReference type="InterPro" id="IPR010896">
    <property type="entry name" value="NUMOD1"/>
</dbReference>
<sequence length="352" mass="40359">MHYVGETSNFKNRIPEHKFNLIRDQASNKKFQADFNQDSNCFELILFASGAELEDNYFRKALEKALQTELRLHNLCYNSGLCETIHPRQTGKTPSTPGVYILYCKPIEGVYVGETEQRSGLNGRRKRWFQKLRNGTAQSAVLADFERYGEDQFEFIVVESGPEWQEKNKRLDRQKELIQQQRAKGGICYNFFDDDRNIAPRCDLNNKNTIINNQSEAYKKFMSALNTGRVNPNRTGVKLGDLTFFSIAEAAEFFDCSRRVIRVKINKLNTVNRRATPEEIALETERRKALNIEKPVNTQPITKRTSGKKEPVLIYGIEYDSLSAAARALNISVQAINKKIKNKSPGCKKLNN</sequence>
<evidence type="ECO:0000259" key="2">
    <source>
        <dbReference type="Pfam" id="PF07453"/>
    </source>
</evidence>
<dbReference type="Pfam" id="PF01541">
    <property type="entry name" value="GIY-YIG"/>
    <property type="match status" value="1"/>
</dbReference>
<dbReference type="Pfam" id="PF07453">
    <property type="entry name" value="NUMOD1"/>
    <property type="match status" value="1"/>
</dbReference>
<keyword evidence="3" id="KW-0378">Hydrolase</keyword>
<geneLocation type="chloroplast" evidence="3"/>
<dbReference type="AlphaFoldDB" id="U5I320"/>
<dbReference type="EMBL" id="JQ267359">
    <property type="protein sequence ID" value="AFU83029.1"/>
    <property type="molecule type" value="Genomic_DNA"/>
</dbReference>
<keyword evidence="3" id="KW-0255">Endonuclease</keyword>
<name>U5I320_9CHLO</name>
<dbReference type="Gene3D" id="3.40.1440.10">
    <property type="entry name" value="GIY-YIG endonuclease"/>
    <property type="match status" value="2"/>
</dbReference>
<protein>
    <submittedName>
        <fullName evidence="3">Putative GIY-YIG endonuclease</fullName>
    </submittedName>
</protein>
<keyword evidence="3" id="KW-0934">Plastid</keyword>
<accession>U5I320</accession>
<dbReference type="InterPro" id="IPR000305">
    <property type="entry name" value="GIY-YIG_endonuc"/>
</dbReference>
<dbReference type="SUPFAM" id="SSF64496">
    <property type="entry name" value="DNA-binding domain of intron-encoded endonucleases"/>
    <property type="match status" value="1"/>
</dbReference>
<dbReference type="SUPFAM" id="SSF82771">
    <property type="entry name" value="GIY-YIG endonuclease"/>
    <property type="match status" value="2"/>
</dbReference>
<organism evidence="3">
    <name type="scientific">Chloromonas augustae</name>
    <dbReference type="NCBI Taxonomy" id="87091"/>
    <lineage>
        <taxon>Eukaryota</taxon>
        <taxon>Viridiplantae</taxon>
        <taxon>Chlorophyta</taxon>
        <taxon>core chlorophytes</taxon>
        <taxon>Chlorophyceae</taxon>
        <taxon>CS clade</taxon>
        <taxon>Chlamydomonadales</taxon>
        <taxon>Chlamydomonadaceae</taxon>
        <taxon>Chloromonadinia</taxon>
        <taxon>Chloromonas</taxon>
    </lineage>
</organism>
<keyword evidence="3" id="KW-0540">Nuclease</keyword>
<feature type="domain" description="Nuclease-associated modular DNA-binding 1" evidence="2">
    <location>
        <begin position="318"/>
        <end position="338"/>
    </location>
</feature>
<evidence type="ECO:0000259" key="1">
    <source>
        <dbReference type="Pfam" id="PF01541"/>
    </source>
</evidence>